<keyword evidence="4" id="KW-0804">Transcription</keyword>
<keyword evidence="2" id="KW-0805">Transcription regulation</keyword>
<feature type="domain" description="HTH luxR-type" evidence="6">
    <location>
        <begin position="148"/>
        <end position="213"/>
    </location>
</feature>
<keyword evidence="9" id="KW-1185">Reference proteome</keyword>
<dbReference type="InterPro" id="IPR039420">
    <property type="entry name" value="WalR-like"/>
</dbReference>
<dbReference type="Pfam" id="PF00072">
    <property type="entry name" value="Response_reg"/>
    <property type="match status" value="1"/>
</dbReference>
<dbReference type="SUPFAM" id="SSF52172">
    <property type="entry name" value="CheY-like"/>
    <property type="match status" value="1"/>
</dbReference>
<dbReference type="InterPro" id="IPR011006">
    <property type="entry name" value="CheY-like_superfamily"/>
</dbReference>
<protein>
    <submittedName>
        <fullName evidence="8">Response regulator</fullName>
    </submittedName>
</protein>
<comment type="caution">
    <text evidence="5">Lacks conserved residue(s) required for the propagation of feature annotation.</text>
</comment>
<feature type="domain" description="Response regulatory" evidence="7">
    <location>
        <begin position="8"/>
        <end position="124"/>
    </location>
</feature>
<dbReference type="InterPro" id="IPR058245">
    <property type="entry name" value="NreC/VraR/RcsB-like_REC"/>
</dbReference>
<dbReference type="SMART" id="SM00448">
    <property type="entry name" value="REC"/>
    <property type="match status" value="1"/>
</dbReference>
<dbReference type="EMBL" id="JBHSNS010000013">
    <property type="protein sequence ID" value="MFC5731155.1"/>
    <property type="molecule type" value="Genomic_DNA"/>
</dbReference>
<dbReference type="SUPFAM" id="SSF46894">
    <property type="entry name" value="C-terminal effector domain of the bipartite response regulators"/>
    <property type="match status" value="1"/>
</dbReference>
<dbReference type="RefSeq" id="WP_136431978.1">
    <property type="nucleotide sequence ID" value="NZ_JBHSNS010000013.1"/>
</dbReference>
<evidence type="ECO:0000259" key="6">
    <source>
        <dbReference type="PROSITE" id="PS50043"/>
    </source>
</evidence>
<dbReference type="InterPro" id="IPR016032">
    <property type="entry name" value="Sig_transdc_resp-reg_C-effctor"/>
</dbReference>
<sequence length="225" mass="23950">MNPYSGIRVYVVDDHEVVRRGIASLVDAEDSMEIVGESGSPGDALPEILDLRPDVAVLGNHLSGGCAADLCQRIRAADPRIKVLVLTGRDDPAAISSAVLAGASGYVVNGIDGCSLVSGIRHVAGGHSLIEPAVVRRTIEEMEMQQRSLEMISELVPQQRSVLFLIGRGMTNRQIAERLVLAEQTVADDVADLLAELGLQHRTQAVLLARRLTGLGFSRPLASAS</sequence>
<dbReference type="PANTHER" id="PTHR43214">
    <property type="entry name" value="TWO-COMPONENT RESPONSE REGULATOR"/>
    <property type="match status" value="1"/>
</dbReference>
<comment type="caution">
    <text evidence="8">The sequence shown here is derived from an EMBL/GenBank/DDBJ whole genome shotgun (WGS) entry which is preliminary data.</text>
</comment>
<dbReference type="PANTHER" id="PTHR43214:SF24">
    <property type="entry name" value="TRANSCRIPTIONAL REGULATORY PROTEIN NARL-RELATED"/>
    <property type="match status" value="1"/>
</dbReference>
<dbReference type="CDD" id="cd17535">
    <property type="entry name" value="REC_NarL-like"/>
    <property type="match status" value="1"/>
</dbReference>
<evidence type="ECO:0000256" key="1">
    <source>
        <dbReference type="ARBA" id="ARBA00022553"/>
    </source>
</evidence>
<evidence type="ECO:0000256" key="3">
    <source>
        <dbReference type="ARBA" id="ARBA00023125"/>
    </source>
</evidence>
<dbReference type="PROSITE" id="PS50110">
    <property type="entry name" value="RESPONSE_REGULATORY"/>
    <property type="match status" value="1"/>
</dbReference>
<evidence type="ECO:0000256" key="2">
    <source>
        <dbReference type="ARBA" id="ARBA00023015"/>
    </source>
</evidence>
<dbReference type="SMART" id="SM00421">
    <property type="entry name" value="HTH_LUXR"/>
    <property type="match status" value="1"/>
</dbReference>
<organism evidence="8 9">
    <name type="scientific">Nocardioides vastitatis</name>
    <dbReference type="NCBI Taxonomy" id="2568655"/>
    <lineage>
        <taxon>Bacteria</taxon>
        <taxon>Bacillati</taxon>
        <taxon>Actinomycetota</taxon>
        <taxon>Actinomycetes</taxon>
        <taxon>Propionibacteriales</taxon>
        <taxon>Nocardioidaceae</taxon>
        <taxon>Nocardioides</taxon>
    </lineage>
</organism>
<keyword evidence="3" id="KW-0238">DNA-binding</keyword>
<reference evidence="9" key="1">
    <citation type="journal article" date="2019" name="Int. J. Syst. Evol. Microbiol.">
        <title>The Global Catalogue of Microorganisms (GCM) 10K type strain sequencing project: providing services to taxonomists for standard genome sequencing and annotation.</title>
        <authorList>
            <consortium name="The Broad Institute Genomics Platform"/>
            <consortium name="The Broad Institute Genome Sequencing Center for Infectious Disease"/>
            <person name="Wu L."/>
            <person name="Ma J."/>
        </authorList>
    </citation>
    <scope>NUCLEOTIDE SEQUENCE [LARGE SCALE GENOMIC DNA]</scope>
    <source>
        <strain evidence="9">YIM 94188</strain>
    </source>
</reference>
<keyword evidence="1" id="KW-0597">Phosphoprotein</keyword>
<evidence type="ECO:0000256" key="5">
    <source>
        <dbReference type="PROSITE-ProRule" id="PRU00169"/>
    </source>
</evidence>
<gene>
    <name evidence="8" type="ORF">ACFPQB_19750</name>
</gene>
<accession>A0ABW0ZRF3</accession>
<evidence type="ECO:0000313" key="8">
    <source>
        <dbReference type="EMBL" id="MFC5731155.1"/>
    </source>
</evidence>
<evidence type="ECO:0000256" key="4">
    <source>
        <dbReference type="ARBA" id="ARBA00023163"/>
    </source>
</evidence>
<dbReference type="Pfam" id="PF00196">
    <property type="entry name" value="GerE"/>
    <property type="match status" value="1"/>
</dbReference>
<proteinExistence type="predicted"/>
<evidence type="ECO:0000259" key="7">
    <source>
        <dbReference type="PROSITE" id="PS50110"/>
    </source>
</evidence>
<evidence type="ECO:0000313" key="9">
    <source>
        <dbReference type="Proteomes" id="UP001596072"/>
    </source>
</evidence>
<dbReference type="InterPro" id="IPR000792">
    <property type="entry name" value="Tscrpt_reg_LuxR_C"/>
</dbReference>
<dbReference type="Gene3D" id="3.40.50.2300">
    <property type="match status" value="1"/>
</dbReference>
<name>A0ABW0ZRF3_9ACTN</name>
<dbReference type="PROSITE" id="PS50043">
    <property type="entry name" value="HTH_LUXR_2"/>
    <property type="match status" value="1"/>
</dbReference>
<dbReference type="InterPro" id="IPR001789">
    <property type="entry name" value="Sig_transdc_resp-reg_receiver"/>
</dbReference>
<dbReference type="CDD" id="cd06170">
    <property type="entry name" value="LuxR_C_like"/>
    <property type="match status" value="1"/>
</dbReference>
<dbReference type="Proteomes" id="UP001596072">
    <property type="component" value="Unassembled WGS sequence"/>
</dbReference>
<dbReference type="PRINTS" id="PR00038">
    <property type="entry name" value="HTHLUXR"/>
</dbReference>